<evidence type="ECO:0000313" key="2">
    <source>
        <dbReference type="Proteomes" id="UP000438429"/>
    </source>
</evidence>
<evidence type="ECO:0000313" key="1">
    <source>
        <dbReference type="EMBL" id="KAF0044167.1"/>
    </source>
</evidence>
<dbReference type="AlphaFoldDB" id="A0A6A4TCF7"/>
<comment type="caution">
    <text evidence="1">The sequence shown here is derived from an EMBL/GenBank/DDBJ whole genome shotgun (WGS) entry which is preliminary data.</text>
</comment>
<sequence length="125" mass="14246">MERLPGQSPRSNHPPATHHELRHIVRQASLTFKSGAGFRRLCRLAPRSRIVPVFFQSPGTPNGVGNYSDTYTTYKIQTKRGWNKNEFVWSDSVSVSLSGGFGPRPIVYIFQIDLQRDSEILSRRM</sequence>
<proteinExistence type="predicted"/>
<reference evidence="1 2" key="1">
    <citation type="submission" date="2019-06" db="EMBL/GenBank/DDBJ databases">
        <title>Draft genomes of female and male turbot (Scophthalmus maximus).</title>
        <authorList>
            <person name="Xu H."/>
            <person name="Xu X.-W."/>
            <person name="Shao C."/>
            <person name="Chen S."/>
        </authorList>
    </citation>
    <scope>NUCLEOTIDE SEQUENCE [LARGE SCALE GENOMIC DNA]</scope>
    <source>
        <strain evidence="1">Ysfricsl-2016a</strain>
        <tissue evidence="1">Blood</tissue>
    </source>
</reference>
<gene>
    <name evidence="1" type="ORF">F2P81_003325</name>
</gene>
<dbReference type="EMBL" id="VEVO01000003">
    <property type="protein sequence ID" value="KAF0044167.1"/>
    <property type="molecule type" value="Genomic_DNA"/>
</dbReference>
<organism evidence="1 2">
    <name type="scientific">Scophthalmus maximus</name>
    <name type="common">Turbot</name>
    <name type="synonym">Psetta maxima</name>
    <dbReference type="NCBI Taxonomy" id="52904"/>
    <lineage>
        <taxon>Eukaryota</taxon>
        <taxon>Metazoa</taxon>
        <taxon>Chordata</taxon>
        <taxon>Craniata</taxon>
        <taxon>Vertebrata</taxon>
        <taxon>Euteleostomi</taxon>
        <taxon>Actinopterygii</taxon>
        <taxon>Neopterygii</taxon>
        <taxon>Teleostei</taxon>
        <taxon>Neoteleostei</taxon>
        <taxon>Acanthomorphata</taxon>
        <taxon>Carangaria</taxon>
        <taxon>Pleuronectiformes</taxon>
        <taxon>Pleuronectoidei</taxon>
        <taxon>Scophthalmidae</taxon>
        <taxon>Scophthalmus</taxon>
    </lineage>
</organism>
<name>A0A6A4TCF7_SCOMX</name>
<accession>A0A6A4TCF7</accession>
<protein>
    <submittedName>
        <fullName evidence="1">Uncharacterized protein</fullName>
    </submittedName>
</protein>
<dbReference type="Proteomes" id="UP000438429">
    <property type="component" value="Unassembled WGS sequence"/>
</dbReference>